<accession>A0A9E2W3V7</accession>
<gene>
    <name evidence="2" type="ORF">KTO63_06035</name>
</gene>
<comment type="caution">
    <text evidence="2">The sequence shown here is derived from an EMBL/GenBank/DDBJ whole genome shotgun (WGS) entry which is preliminary data.</text>
</comment>
<dbReference type="RefSeq" id="WP_217790348.1">
    <property type="nucleotide sequence ID" value="NZ_JAHSPG010000003.1"/>
</dbReference>
<feature type="region of interest" description="Disordered" evidence="1">
    <location>
        <begin position="38"/>
        <end position="60"/>
    </location>
</feature>
<name>A0A9E2W3V7_9BACT</name>
<reference evidence="2" key="1">
    <citation type="submission" date="2021-06" db="EMBL/GenBank/DDBJ databases">
        <authorList>
            <person name="Huq M.A."/>
        </authorList>
    </citation>
    <scope>NUCLEOTIDE SEQUENCE</scope>
    <source>
        <strain evidence="2">MAH-26</strain>
    </source>
</reference>
<dbReference type="AlphaFoldDB" id="A0A9E2W3V7"/>
<feature type="compositionally biased region" description="Basic and acidic residues" evidence="1">
    <location>
        <begin position="46"/>
        <end position="60"/>
    </location>
</feature>
<dbReference type="EMBL" id="JAHSPG010000003">
    <property type="protein sequence ID" value="MBV4356703.1"/>
    <property type="molecule type" value="Genomic_DNA"/>
</dbReference>
<evidence type="ECO:0000313" key="2">
    <source>
        <dbReference type="EMBL" id="MBV4356703.1"/>
    </source>
</evidence>
<protein>
    <submittedName>
        <fullName evidence="2">Uncharacterized protein</fullName>
    </submittedName>
</protein>
<keyword evidence="3" id="KW-1185">Reference proteome</keyword>
<proteinExistence type="predicted"/>
<evidence type="ECO:0000256" key="1">
    <source>
        <dbReference type="SAM" id="MobiDB-lite"/>
    </source>
</evidence>
<dbReference type="Proteomes" id="UP000812270">
    <property type="component" value="Unassembled WGS sequence"/>
</dbReference>
<sequence>MLTKAQVFSTVEQLPEEFSIDQLIDKLLFIEKVEKGLQQSQNGEVNTKEQAKEKLSKWLK</sequence>
<evidence type="ECO:0000313" key="3">
    <source>
        <dbReference type="Proteomes" id="UP000812270"/>
    </source>
</evidence>
<organism evidence="2 3">
    <name type="scientific">Pinibacter aurantiacus</name>
    <dbReference type="NCBI Taxonomy" id="2851599"/>
    <lineage>
        <taxon>Bacteria</taxon>
        <taxon>Pseudomonadati</taxon>
        <taxon>Bacteroidota</taxon>
        <taxon>Chitinophagia</taxon>
        <taxon>Chitinophagales</taxon>
        <taxon>Chitinophagaceae</taxon>
        <taxon>Pinibacter</taxon>
    </lineage>
</organism>